<evidence type="ECO:0000256" key="7">
    <source>
        <dbReference type="ARBA" id="ARBA00023016"/>
    </source>
</evidence>
<dbReference type="InterPro" id="IPR002939">
    <property type="entry name" value="DnaJ_C"/>
</dbReference>
<evidence type="ECO:0000256" key="8">
    <source>
        <dbReference type="ARBA" id="ARBA00023186"/>
    </source>
</evidence>
<keyword evidence="7" id="KW-0346">Stress response</keyword>
<dbReference type="InterPro" id="IPR001623">
    <property type="entry name" value="DnaJ_domain"/>
</dbReference>
<dbReference type="FunFam" id="2.10.230.10:FF:000002">
    <property type="entry name" value="Molecular chaperone DnaJ"/>
    <property type="match status" value="1"/>
</dbReference>
<evidence type="ECO:0000256" key="5">
    <source>
        <dbReference type="ARBA" id="ARBA00022771"/>
    </source>
</evidence>
<dbReference type="EMBL" id="CAFBQM010000023">
    <property type="protein sequence ID" value="CAB5057192.1"/>
    <property type="molecule type" value="Genomic_DNA"/>
</dbReference>
<keyword evidence="5" id="KW-0863">Zinc-finger</keyword>
<dbReference type="CDD" id="cd06257">
    <property type="entry name" value="DnaJ"/>
    <property type="match status" value="1"/>
</dbReference>
<keyword evidence="8" id="KW-0143">Chaperone</keyword>
<dbReference type="AlphaFoldDB" id="A0A6J6Q7Z6"/>
<keyword evidence="2" id="KW-0235">DNA replication</keyword>
<evidence type="ECO:0000256" key="3">
    <source>
        <dbReference type="ARBA" id="ARBA00022723"/>
    </source>
</evidence>
<dbReference type="SUPFAM" id="SSF57938">
    <property type="entry name" value="DnaJ/Hsp40 cysteine-rich domain"/>
    <property type="match status" value="1"/>
</dbReference>
<dbReference type="InterPro" id="IPR001305">
    <property type="entry name" value="HSP_DnaJ_Cys-rich_dom"/>
</dbReference>
<feature type="domain" description="J" evidence="9">
    <location>
        <begin position="14"/>
        <end position="78"/>
    </location>
</feature>
<dbReference type="InterPro" id="IPR036410">
    <property type="entry name" value="HSP_DnaJ_Cys-rich_dom_sf"/>
</dbReference>
<evidence type="ECO:0000256" key="6">
    <source>
        <dbReference type="ARBA" id="ARBA00022833"/>
    </source>
</evidence>
<evidence type="ECO:0000313" key="16">
    <source>
        <dbReference type="EMBL" id="CAB5050834.1"/>
    </source>
</evidence>
<dbReference type="PANTHER" id="PTHR43096">
    <property type="entry name" value="DNAJ HOMOLOG 1, MITOCHONDRIAL-RELATED"/>
    <property type="match status" value="1"/>
</dbReference>
<dbReference type="PROSITE" id="PS51188">
    <property type="entry name" value="ZF_CR"/>
    <property type="match status" value="1"/>
</dbReference>
<evidence type="ECO:0000259" key="9">
    <source>
        <dbReference type="PROSITE" id="PS50076"/>
    </source>
</evidence>
<dbReference type="GO" id="GO:0031072">
    <property type="term" value="F:heat shock protein binding"/>
    <property type="evidence" value="ECO:0007669"/>
    <property type="project" value="InterPro"/>
</dbReference>
<dbReference type="Pfam" id="PF00226">
    <property type="entry name" value="DnaJ"/>
    <property type="match status" value="1"/>
</dbReference>
<dbReference type="EMBL" id="CAFBQD010000026">
    <property type="protein sequence ID" value="CAB5050834.1"/>
    <property type="molecule type" value="Genomic_DNA"/>
</dbReference>
<dbReference type="GO" id="GO:0005524">
    <property type="term" value="F:ATP binding"/>
    <property type="evidence" value="ECO:0007669"/>
    <property type="project" value="InterPro"/>
</dbReference>
<dbReference type="PANTHER" id="PTHR43096:SF48">
    <property type="entry name" value="CHAPERONE PROTEIN DNAJ"/>
    <property type="match status" value="1"/>
</dbReference>
<feature type="domain" description="CR-type" evidence="10">
    <location>
        <begin position="130"/>
        <end position="212"/>
    </location>
</feature>
<dbReference type="SUPFAM" id="SSF49493">
    <property type="entry name" value="HSP40/DnaJ peptide-binding domain"/>
    <property type="match status" value="2"/>
</dbReference>
<accession>A0A6J6Q7Z6</accession>
<dbReference type="PROSITE" id="PS50076">
    <property type="entry name" value="DNAJ_2"/>
    <property type="match status" value="1"/>
</dbReference>
<dbReference type="EMBL" id="CAFBLC010000072">
    <property type="protein sequence ID" value="CAB4858379.1"/>
    <property type="molecule type" value="Genomic_DNA"/>
</dbReference>
<dbReference type="InterPro" id="IPR008971">
    <property type="entry name" value="HSP40/DnaJ_pept-bd"/>
</dbReference>
<dbReference type="Gene3D" id="1.10.287.110">
    <property type="entry name" value="DnaJ domain"/>
    <property type="match status" value="1"/>
</dbReference>
<dbReference type="InterPro" id="IPR012724">
    <property type="entry name" value="DnaJ"/>
</dbReference>
<dbReference type="CDD" id="cd10719">
    <property type="entry name" value="DnaJ_zf"/>
    <property type="match status" value="1"/>
</dbReference>
<keyword evidence="1" id="KW-0963">Cytoplasm</keyword>
<reference evidence="11" key="1">
    <citation type="submission" date="2020-05" db="EMBL/GenBank/DDBJ databases">
        <authorList>
            <person name="Chiriac C."/>
            <person name="Salcher M."/>
            <person name="Ghai R."/>
            <person name="Kavagutti S V."/>
        </authorList>
    </citation>
    <scope>NUCLEOTIDE SEQUENCE</scope>
</reference>
<evidence type="ECO:0000256" key="1">
    <source>
        <dbReference type="ARBA" id="ARBA00022490"/>
    </source>
</evidence>
<sequence length="377" mass="40036">MSAASLMKAHKLSDHYQTLGVARDASADEIKKAYRKLARELHPDVNPDPEVQDKFKEITAAYEVLSDSQKRQSYDMGGSPFGGGGFGGGFSDIMDAFFGGGGSRGPRPRMRAGQDSLIRVQVDLHEACFGTEREITVESAVVCPKCTGSGCIDGGQPTTCAVCKGRGEVQQVVRSVIGQVMTSRPCNGCGGYGSIIQNPCRECAGEGRVRSRQNIQVKIPAGVETGNRIQLSGRGEVGHGGGPAGDLYVEIVETDHDYLIREGDTLHMSLAVSMSAAAIGTTVVVESLDGPVEVHVKAGTQSGTPIAIKGKGMTRLRHGGRGDLVVHIEVQTPTKLNREEEELLKKFADLRGEKSGDAHVKNPDGGIFSKIKGAFTK</sequence>
<evidence type="ECO:0000313" key="11">
    <source>
        <dbReference type="EMBL" id="CAB4706612.1"/>
    </source>
</evidence>
<dbReference type="GO" id="GO:0005737">
    <property type="term" value="C:cytoplasm"/>
    <property type="evidence" value="ECO:0007669"/>
    <property type="project" value="TreeGrafter"/>
</dbReference>
<dbReference type="HAMAP" id="MF_01152">
    <property type="entry name" value="DnaJ"/>
    <property type="match status" value="1"/>
</dbReference>
<dbReference type="CDD" id="cd10747">
    <property type="entry name" value="DnaJ_C"/>
    <property type="match status" value="1"/>
</dbReference>
<evidence type="ECO:0000256" key="4">
    <source>
        <dbReference type="ARBA" id="ARBA00022737"/>
    </source>
</evidence>
<evidence type="ECO:0000256" key="2">
    <source>
        <dbReference type="ARBA" id="ARBA00022705"/>
    </source>
</evidence>
<gene>
    <name evidence="11" type="ORF">UFOPK2627_00800</name>
    <name evidence="12" type="ORF">UFOPK2879_00501</name>
    <name evidence="13" type="ORF">UFOPK3078_01328</name>
    <name evidence="14" type="ORF">UFOPK3288_01414</name>
    <name evidence="15" type="ORF">UFOPK3990_00939</name>
    <name evidence="16" type="ORF">UFOPK4245_00951</name>
    <name evidence="17" type="ORF">UFOPK4337_00693</name>
</gene>
<organism evidence="11">
    <name type="scientific">freshwater metagenome</name>
    <dbReference type="NCBI Taxonomy" id="449393"/>
    <lineage>
        <taxon>unclassified sequences</taxon>
        <taxon>metagenomes</taxon>
        <taxon>ecological metagenomes</taxon>
    </lineage>
</organism>
<dbReference type="GO" id="GO:0042026">
    <property type="term" value="P:protein refolding"/>
    <property type="evidence" value="ECO:0007669"/>
    <property type="project" value="TreeGrafter"/>
</dbReference>
<name>A0A6J6Q7Z6_9ZZZZ</name>
<dbReference type="NCBIfam" id="NF008035">
    <property type="entry name" value="PRK10767.1"/>
    <property type="match status" value="1"/>
</dbReference>
<dbReference type="SMART" id="SM00271">
    <property type="entry name" value="DnaJ"/>
    <property type="match status" value="1"/>
</dbReference>
<dbReference type="PRINTS" id="PR00625">
    <property type="entry name" value="JDOMAIN"/>
</dbReference>
<dbReference type="SUPFAM" id="SSF46565">
    <property type="entry name" value="Chaperone J-domain"/>
    <property type="match status" value="1"/>
</dbReference>
<dbReference type="GO" id="GO:0006260">
    <property type="term" value="P:DNA replication"/>
    <property type="evidence" value="ECO:0007669"/>
    <property type="project" value="UniProtKB-KW"/>
</dbReference>
<dbReference type="EMBL" id="CAFBOQ010000027">
    <property type="protein sequence ID" value="CAB4988711.1"/>
    <property type="molecule type" value="Genomic_DNA"/>
</dbReference>
<dbReference type="GO" id="GO:0008270">
    <property type="term" value="F:zinc ion binding"/>
    <property type="evidence" value="ECO:0007669"/>
    <property type="project" value="UniProtKB-KW"/>
</dbReference>
<dbReference type="NCBIfam" id="NF010871">
    <property type="entry name" value="PRK14278.1"/>
    <property type="match status" value="1"/>
</dbReference>
<evidence type="ECO:0000313" key="15">
    <source>
        <dbReference type="EMBL" id="CAB4988711.1"/>
    </source>
</evidence>
<proteinExistence type="inferred from homology"/>
<evidence type="ECO:0000259" key="10">
    <source>
        <dbReference type="PROSITE" id="PS51188"/>
    </source>
</evidence>
<dbReference type="EMBL" id="CAEZZN010000011">
    <property type="protein sequence ID" value="CAB4764036.1"/>
    <property type="molecule type" value="Genomic_DNA"/>
</dbReference>
<dbReference type="GO" id="GO:0051082">
    <property type="term" value="F:unfolded protein binding"/>
    <property type="evidence" value="ECO:0007669"/>
    <property type="project" value="InterPro"/>
</dbReference>
<dbReference type="InterPro" id="IPR018253">
    <property type="entry name" value="DnaJ_domain_CS"/>
</dbReference>
<keyword evidence="4" id="KW-0677">Repeat</keyword>
<dbReference type="InterPro" id="IPR036869">
    <property type="entry name" value="J_dom_sf"/>
</dbReference>
<dbReference type="Gene3D" id="2.10.230.10">
    <property type="entry name" value="Heat shock protein DnaJ, cysteine-rich domain"/>
    <property type="match status" value="1"/>
</dbReference>
<dbReference type="EMBL" id="CAEZYA010000023">
    <property type="protein sequence ID" value="CAB4706612.1"/>
    <property type="molecule type" value="Genomic_DNA"/>
</dbReference>
<dbReference type="FunFam" id="2.60.260.20:FF:000005">
    <property type="entry name" value="Chaperone protein dnaJ 1, mitochondrial"/>
    <property type="match status" value="1"/>
</dbReference>
<evidence type="ECO:0000313" key="13">
    <source>
        <dbReference type="EMBL" id="CAB4815595.1"/>
    </source>
</evidence>
<keyword evidence="3" id="KW-0479">Metal-binding</keyword>
<dbReference type="GO" id="GO:0009408">
    <property type="term" value="P:response to heat"/>
    <property type="evidence" value="ECO:0007669"/>
    <property type="project" value="InterPro"/>
</dbReference>
<dbReference type="PROSITE" id="PS00636">
    <property type="entry name" value="DNAJ_1"/>
    <property type="match status" value="1"/>
</dbReference>
<evidence type="ECO:0000313" key="17">
    <source>
        <dbReference type="EMBL" id="CAB5057192.1"/>
    </source>
</evidence>
<dbReference type="Gene3D" id="2.60.260.20">
    <property type="entry name" value="Urease metallochaperone UreE, N-terminal domain"/>
    <property type="match status" value="2"/>
</dbReference>
<evidence type="ECO:0000313" key="12">
    <source>
        <dbReference type="EMBL" id="CAB4764036.1"/>
    </source>
</evidence>
<dbReference type="Pfam" id="PF01556">
    <property type="entry name" value="DnaJ_C"/>
    <property type="match status" value="1"/>
</dbReference>
<dbReference type="Pfam" id="PF00684">
    <property type="entry name" value="DnaJ_CXXCXGXG"/>
    <property type="match status" value="1"/>
</dbReference>
<protein>
    <submittedName>
        <fullName evidence="11">Unannotated protein</fullName>
    </submittedName>
</protein>
<keyword evidence="6" id="KW-0862">Zinc</keyword>
<dbReference type="EMBL" id="CAFAAU010000060">
    <property type="protein sequence ID" value="CAB4815595.1"/>
    <property type="molecule type" value="Genomic_DNA"/>
</dbReference>
<evidence type="ECO:0000313" key="14">
    <source>
        <dbReference type="EMBL" id="CAB4858379.1"/>
    </source>
</evidence>